<dbReference type="InterPro" id="IPR008620">
    <property type="entry name" value="FixH"/>
</dbReference>
<keyword evidence="1" id="KW-1133">Transmembrane helix</keyword>
<protein>
    <submittedName>
        <fullName evidence="2">FixH protein</fullName>
    </submittedName>
</protein>
<comment type="caution">
    <text evidence="2">The sequence shown here is derived from an EMBL/GenBank/DDBJ whole genome shotgun (WGS) entry which is preliminary data.</text>
</comment>
<sequence length="145" mass="16598">MNWGHKIIIVFVVFAAGILTLVTKSMRTRVDMVTPDYYGEELKYQQIIDGKQNAGRLSAPITIAQPEEGIMITFPPELQGKALTGKLTFYRPSDSRKDIQLALQPDPSGHQLIRKQLFSKGQYQVKVQWTMNNQPFYQETPVHIY</sequence>
<dbReference type="Proteomes" id="UP000320811">
    <property type="component" value="Unassembled WGS sequence"/>
</dbReference>
<dbReference type="RefSeq" id="WP_145662196.1">
    <property type="nucleotide sequence ID" value="NZ_VIWO01000001.1"/>
</dbReference>
<dbReference type="AlphaFoldDB" id="A0A561Q367"/>
<dbReference type="OrthoDB" id="1493774at2"/>
<keyword evidence="3" id="KW-1185">Reference proteome</keyword>
<feature type="transmembrane region" description="Helical" evidence="1">
    <location>
        <begin position="6"/>
        <end position="23"/>
    </location>
</feature>
<evidence type="ECO:0000313" key="3">
    <source>
        <dbReference type="Proteomes" id="UP000320811"/>
    </source>
</evidence>
<keyword evidence="1" id="KW-0812">Transmembrane</keyword>
<dbReference type="EMBL" id="VIWO01000001">
    <property type="protein sequence ID" value="TWF44766.1"/>
    <property type="molecule type" value="Genomic_DNA"/>
</dbReference>
<keyword evidence="1" id="KW-0472">Membrane</keyword>
<reference evidence="2 3" key="1">
    <citation type="submission" date="2019-06" db="EMBL/GenBank/DDBJ databases">
        <title>Sorghum-associated microbial communities from plants grown in Nebraska, USA.</title>
        <authorList>
            <person name="Schachtman D."/>
        </authorList>
    </citation>
    <scope>NUCLEOTIDE SEQUENCE [LARGE SCALE GENOMIC DNA]</scope>
    <source>
        <strain evidence="2 3">1209</strain>
    </source>
</reference>
<dbReference type="Pfam" id="PF05751">
    <property type="entry name" value="FixH"/>
    <property type="match status" value="1"/>
</dbReference>
<gene>
    <name evidence="2" type="ORF">FHW36_101687</name>
</gene>
<accession>A0A561Q367</accession>
<organism evidence="2 3">
    <name type="scientific">Chitinophaga polysaccharea</name>
    <dbReference type="NCBI Taxonomy" id="1293035"/>
    <lineage>
        <taxon>Bacteria</taxon>
        <taxon>Pseudomonadati</taxon>
        <taxon>Bacteroidota</taxon>
        <taxon>Chitinophagia</taxon>
        <taxon>Chitinophagales</taxon>
        <taxon>Chitinophagaceae</taxon>
        <taxon>Chitinophaga</taxon>
    </lineage>
</organism>
<name>A0A561Q367_9BACT</name>
<evidence type="ECO:0000256" key="1">
    <source>
        <dbReference type="SAM" id="Phobius"/>
    </source>
</evidence>
<evidence type="ECO:0000313" key="2">
    <source>
        <dbReference type="EMBL" id="TWF44766.1"/>
    </source>
</evidence>
<proteinExistence type="predicted"/>